<feature type="transmembrane region" description="Helical" evidence="7">
    <location>
        <begin position="521"/>
        <end position="539"/>
    </location>
</feature>
<dbReference type="SUPFAM" id="SSF82866">
    <property type="entry name" value="Multidrug efflux transporter AcrB transmembrane domain"/>
    <property type="match status" value="2"/>
</dbReference>
<evidence type="ECO:0000256" key="4">
    <source>
        <dbReference type="ARBA" id="ARBA00023136"/>
    </source>
</evidence>
<feature type="compositionally biased region" description="Polar residues" evidence="6">
    <location>
        <begin position="602"/>
        <end position="614"/>
    </location>
</feature>
<keyword evidence="3 7" id="KW-1133">Transmembrane helix</keyword>
<feature type="disulfide bond" evidence="5">
    <location>
        <begin position="811"/>
        <end position="820"/>
    </location>
</feature>
<dbReference type="EMBL" id="OVEO01000009">
    <property type="protein sequence ID" value="SPQ98241.1"/>
    <property type="molecule type" value="Genomic_DNA"/>
</dbReference>
<reference evidence="10 11" key="1">
    <citation type="submission" date="2018-03" db="EMBL/GenBank/DDBJ databases">
        <authorList>
            <person name="Fogelqvist J."/>
        </authorList>
    </citation>
    <scope>NUCLEOTIDE SEQUENCE [LARGE SCALE GENOMIC DNA]</scope>
</reference>
<evidence type="ECO:0000313" key="10">
    <source>
        <dbReference type="EMBL" id="SPQ98241.1"/>
    </source>
</evidence>
<feature type="transmembrane region" description="Helical" evidence="7">
    <location>
        <begin position="1098"/>
        <end position="1119"/>
    </location>
</feature>
<keyword evidence="5" id="KW-1015">Disulfide bond</keyword>
<dbReference type="PROSITE" id="PS00022">
    <property type="entry name" value="EGF_1"/>
    <property type="match status" value="2"/>
</dbReference>
<feature type="transmembrane region" description="Helical" evidence="7">
    <location>
        <begin position="383"/>
        <end position="401"/>
    </location>
</feature>
<dbReference type="GO" id="GO:0016020">
    <property type="term" value="C:membrane"/>
    <property type="evidence" value="ECO:0007669"/>
    <property type="project" value="UniProtKB-SubCell"/>
</dbReference>
<evidence type="ECO:0000256" key="3">
    <source>
        <dbReference type="ARBA" id="ARBA00022989"/>
    </source>
</evidence>
<dbReference type="PROSITE" id="PS50156">
    <property type="entry name" value="SSD"/>
    <property type="match status" value="2"/>
</dbReference>
<dbReference type="SMART" id="SM00181">
    <property type="entry name" value="EGF"/>
    <property type="match status" value="2"/>
</dbReference>
<feature type="transmembrane region" description="Helical" evidence="7">
    <location>
        <begin position="1131"/>
        <end position="1158"/>
    </location>
</feature>
<dbReference type="InterPro" id="IPR042480">
    <property type="entry name" value="DISP3"/>
</dbReference>
<dbReference type="InterPro" id="IPR000742">
    <property type="entry name" value="EGF"/>
</dbReference>
<dbReference type="Gene3D" id="1.20.1640.10">
    <property type="entry name" value="Multidrug efflux transporter AcrB transmembrane domain"/>
    <property type="match status" value="2"/>
</dbReference>
<feature type="transmembrane region" description="Helical" evidence="7">
    <location>
        <begin position="1068"/>
        <end position="1092"/>
    </location>
</feature>
<feature type="transmembrane region" description="Helical" evidence="7">
    <location>
        <begin position="455"/>
        <end position="480"/>
    </location>
</feature>
<feature type="compositionally biased region" description="Low complexity" evidence="6">
    <location>
        <begin position="589"/>
        <end position="601"/>
    </location>
</feature>
<feature type="transmembrane region" description="Helical" evidence="7">
    <location>
        <begin position="74"/>
        <end position="93"/>
    </location>
</feature>
<sequence>MSSSAALPTKAIRVRPWSERHLPPEQQDIARRPSPAPSDRCDPLPAPSKLNGAASSSNPIQPGPISRFVSRRPCASVALSLFVPLLSLVYIAYTHFLVSPLYLDLNIIDYSMPEYSDGFNALMSASPLTYSYQRTQYLSSHAFSPLSDSTRTYTSLPLVLVFVSTSGDLLNSDDIATIRQVEQTLLANPIWKSICMLDGQECQQPQSFTRIVYPSFALGGVEYDGRGSIEQPVPISTQIALSLNLYQLFDRFITPKTPRSRTLLSNFNAGMPLPGYTDINDRVSQQADAIRAAMNELIPFLSGLSTHRIQVLFTGGDILLTQVYQAVWHDVVLVMASFLFAFACMWVIMASLWLAFVGIAAIAIVFITTIAVYLVIYGTTFSLLALTSLWIVLGVMCDHIFKFHDLWHQAPYNTSSERLAWTFTHARNCMFATSATTAIGHFSNSFSSIDIIRQFGGFLGFSVLIAFVVASTFVPACIVWHGKRYPSRQNNDIQVVDDGDGVVVKRRHRWMRAFARFTGRHRFLIAAVFLGGTAWFAYLCTGLTTPSSMPQVMPNGSNFQRLQLAYEQDLPSCDSCQFMLSQATSPTTSAPSAAVTPSGPTNASAGAAQTSKPTQAPAPAAGIVATKRASSAKPACSLSCGTNGVCTTGVSSQFCKCNPGYAGLNCEATCGPCGAGSCRFSNPWASTTVASLSPTCSSLYNQCTSSTTSISSCMSYVQNGCPVANLCQLAWKYCVDNGIAEGCSYLRTLSCAYAPTSVNATCACGDGAFGAHCNVTCPGYSPHQAPCSGRGKCVPVSDPRTGTVASASCICPPGRTGYMCEIGGSAPATSSISQTAPPGATMAPVAAAADAVPTQKAVTVYVVWGVEPTPNWAASKTRDSEKTLAAPTWDPNFNLSSPAMQSHIVTTCQMLRQWPAMVRPSFTCIGEDWRDYEVAQHGNGSFPIRSSALTSQLVAFLESGAGSNYQDDVGIDVSTGRVLFLRIPVVTLIDTSLSGSALMGYYGQWNAFTDRVNAAGSGAVAKAYQTSSRWNLMGMETALVTGTLYSVVFTVAACTLSLIALTRSVRIVLISMVTQVMVFVCIGACIVLLGWKVGVVEVVSLSMLIGVALDFQLHIASAYQDSKGADAHARLIRGMTMAGCGVLWSTLATFGSTLILAFCDVQIFVEFGVVVALTAKIGFLYAIGFFPATLFVVLPGSTSRKLAPGPTGDQFSAA</sequence>
<keyword evidence="5" id="KW-0245">EGF-like domain</keyword>
<feature type="disulfide bond" evidence="5">
    <location>
        <begin position="636"/>
        <end position="646"/>
    </location>
</feature>
<evidence type="ECO:0000259" key="8">
    <source>
        <dbReference type="PROSITE" id="PS50026"/>
    </source>
</evidence>
<comment type="caution">
    <text evidence="5">Lacks conserved residue(s) required for the propagation of feature annotation.</text>
</comment>
<evidence type="ECO:0000313" key="11">
    <source>
        <dbReference type="Proteomes" id="UP000290189"/>
    </source>
</evidence>
<keyword evidence="4 7" id="KW-0472">Membrane</keyword>
<dbReference type="PANTHER" id="PTHR46687">
    <property type="entry name" value="PROTEIN DISPATCHED HOMOLOG 3"/>
    <property type="match status" value="1"/>
</dbReference>
<dbReference type="Gene3D" id="2.10.25.10">
    <property type="entry name" value="Laminin"/>
    <property type="match status" value="1"/>
</dbReference>
<evidence type="ECO:0008006" key="12">
    <source>
        <dbReference type="Google" id="ProtNLM"/>
    </source>
</evidence>
<dbReference type="Pfam" id="PF03176">
    <property type="entry name" value="MMPL"/>
    <property type="match status" value="2"/>
</dbReference>
<geneLocation type="mitochondrion" evidence="10"/>
<dbReference type="AlphaFoldDB" id="A0A3P3YDI4"/>
<feature type="domain" description="EGF-like" evidence="8">
    <location>
        <begin position="779"/>
        <end position="821"/>
    </location>
</feature>
<gene>
    <name evidence="10" type="ORF">PLBR_LOCUS5456</name>
</gene>
<feature type="domain" description="SSD" evidence="9">
    <location>
        <begin position="353"/>
        <end position="480"/>
    </location>
</feature>
<feature type="region of interest" description="Disordered" evidence="6">
    <location>
        <begin position="1"/>
        <end position="58"/>
    </location>
</feature>
<feature type="disulfide bond" evidence="5">
    <location>
        <begin position="657"/>
        <end position="666"/>
    </location>
</feature>
<feature type="compositionally biased region" description="Basic and acidic residues" evidence="6">
    <location>
        <begin position="16"/>
        <end position="31"/>
    </location>
</feature>
<protein>
    <recommendedName>
        <fullName evidence="12">SSD domain-containing protein</fullName>
    </recommendedName>
</protein>
<feature type="domain" description="SSD" evidence="9">
    <location>
        <begin position="1064"/>
        <end position="1192"/>
    </location>
</feature>
<dbReference type="CDD" id="cd00054">
    <property type="entry name" value="EGF_CA"/>
    <property type="match status" value="2"/>
</dbReference>
<comment type="subcellular location">
    <subcellularLocation>
        <location evidence="1">Membrane</location>
        <topology evidence="1">Multi-pass membrane protein</topology>
    </subcellularLocation>
</comment>
<feature type="transmembrane region" description="Helical" evidence="7">
    <location>
        <begin position="1170"/>
        <end position="1194"/>
    </location>
</feature>
<feature type="region of interest" description="Disordered" evidence="6">
    <location>
        <begin position="589"/>
        <end position="620"/>
    </location>
</feature>
<proteinExistence type="predicted"/>
<dbReference type="GO" id="GO:0005737">
    <property type="term" value="C:cytoplasm"/>
    <property type="evidence" value="ECO:0007669"/>
    <property type="project" value="TreeGrafter"/>
</dbReference>
<feature type="domain" description="EGF-like" evidence="8">
    <location>
        <begin position="632"/>
        <end position="667"/>
    </location>
</feature>
<dbReference type="Proteomes" id="UP000290189">
    <property type="component" value="Unassembled WGS sequence"/>
</dbReference>
<dbReference type="InterPro" id="IPR000731">
    <property type="entry name" value="SSD"/>
</dbReference>
<evidence type="ECO:0000256" key="1">
    <source>
        <dbReference type="ARBA" id="ARBA00004141"/>
    </source>
</evidence>
<evidence type="ECO:0000256" key="7">
    <source>
        <dbReference type="SAM" id="Phobius"/>
    </source>
</evidence>
<accession>A0A3P3YDI4</accession>
<feature type="transmembrane region" description="Helical" evidence="7">
    <location>
        <begin position="354"/>
        <end position="376"/>
    </location>
</feature>
<dbReference type="PROSITE" id="PS50026">
    <property type="entry name" value="EGF_3"/>
    <property type="match status" value="2"/>
</dbReference>
<evidence type="ECO:0000259" key="9">
    <source>
        <dbReference type="PROSITE" id="PS50156"/>
    </source>
</evidence>
<dbReference type="PANTHER" id="PTHR46687:SF1">
    <property type="entry name" value="PROTEIN DISPATCHED HOMOLOG 3"/>
    <property type="match status" value="1"/>
</dbReference>
<evidence type="ECO:0000256" key="2">
    <source>
        <dbReference type="ARBA" id="ARBA00022692"/>
    </source>
</evidence>
<dbReference type="InterPro" id="IPR004869">
    <property type="entry name" value="MMPL_dom"/>
</dbReference>
<evidence type="ECO:0000256" key="6">
    <source>
        <dbReference type="SAM" id="MobiDB-lite"/>
    </source>
</evidence>
<keyword evidence="10" id="KW-0496">Mitochondrion</keyword>
<feature type="transmembrane region" description="Helical" evidence="7">
    <location>
        <begin position="1038"/>
        <end position="1061"/>
    </location>
</feature>
<evidence type="ECO:0000256" key="5">
    <source>
        <dbReference type="PROSITE-ProRule" id="PRU00076"/>
    </source>
</evidence>
<name>A0A3P3YDI4_PLABS</name>
<organism evidence="10 11">
    <name type="scientific">Plasmodiophora brassicae</name>
    <name type="common">Clubroot disease agent</name>
    <dbReference type="NCBI Taxonomy" id="37360"/>
    <lineage>
        <taxon>Eukaryota</taxon>
        <taxon>Sar</taxon>
        <taxon>Rhizaria</taxon>
        <taxon>Endomyxa</taxon>
        <taxon>Phytomyxea</taxon>
        <taxon>Plasmodiophorida</taxon>
        <taxon>Plasmodiophoridae</taxon>
        <taxon>Plasmodiophora</taxon>
    </lineage>
</organism>
<keyword evidence="2 7" id="KW-0812">Transmembrane</keyword>